<dbReference type="GO" id="GO:0005739">
    <property type="term" value="C:mitochondrion"/>
    <property type="evidence" value="ECO:0007669"/>
    <property type="project" value="TreeGrafter"/>
</dbReference>
<dbReference type="GO" id="GO:0006450">
    <property type="term" value="P:regulation of translational fidelity"/>
    <property type="evidence" value="ECO:0007669"/>
    <property type="project" value="InterPro"/>
</dbReference>
<dbReference type="PANTHER" id="PTHR15004">
    <property type="entry name" value="GLUTAMYL-TRNA(GLN) AMIDOTRANSFERASE SUBUNIT C, MITOCHONDRIAL"/>
    <property type="match status" value="1"/>
</dbReference>
<organism evidence="2 3">
    <name type="scientific">Pinctada imbricata</name>
    <name type="common">Atlantic pearl-oyster</name>
    <name type="synonym">Pinctada martensii</name>
    <dbReference type="NCBI Taxonomy" id="66713"/>
    <lineage>
        <taxon>Eukaryota</taxon>
        <taxon>Metazoa</taxon>
        <taxon>Spiralia</taxon>
        <taxon>Lophotrochozoa</taxon>
        <taxon>Mollusca</taxon>
        <taxon>Bivalvia</taxon>
        <taxon>Autobranchia</taxon>
        <taxon>Pteriomorphia</taxon>
        <taxon>Pterioida</taxon>
        <taxon>Pterioidea</taxon>
        <taxon>Pteriidae</taxon>
        <taxon>Pinctada</taxon>
    </lineage>
</organism>
<gene>
    <name evidence="2" type="ORF">FSP39_006013</name>
</gene>
<dbReference type="Proteomes" id="UP001186944">
    <property type="component" value="Unassembled WGS sequence"/>
</dbReference>
<sequence length="285" mass="32621">MAPMIHLLLLNGLPVQVTGAGRLFGTRTFRYIEESCFGTWYKDVSEPKIDKELVDHLERLSLVEFSNKEAIDRLSKAISFANQLYMVNTDGVEPMDSGDMGISIIPLLLPINQVKCDYCKHWLPWELYLQKDDVTDGNCRDEVLKNAVKTIEEYYVAPPAKCPTSHQPVNFYIISAGGLLHHISRWTFTSHQPVDFYITSAGELLHYISRWTFTLHQPVNFYITSAGELLHHISKRTFTSHQPVDFYITSAGGLLHHISWWTFTLHQPVDFYITSASGLLHHISR</sequence>
<dbReference type="Pfam" id="PF02686">
    <property type="entry name" value="GatC"/>
    <property type="match status" value="1"/>
</dbReference>
<protein>
    <submittedName>
        <fullName evidence="2">Uncharacterized protein</fullName>
    </submittedName>
</protein>
<proteinExistence type="predicted"/>
<dbReference type="InterPro" id="IPR036113">
    <property type="entry name" value="Asp/Glu-ADT_sf_sub_c"/>
</dbReference>
<dbReference type="PANTHER" id="PTHR15004:SF0">
    <property type="entry name" value="GLUTAMYL-TRNA(GLN) AMIDOTRANSFERASE SUBUNIT C, MITOCHONDRIAL"/>
    <property type="match status" value="1"/>
</dbReference>
<keyword evidence="3" id="KW-1185">Reference proteome</keyword>
<dbReference type="GO" id="GO:0070681">
    <property type="term" value="P:glutaminyl-tRNAGln biosynthesis via transamidation"/>
    <property type="evidence" value="ECO:0007669"/>
    <property type="project" value="TreeGrafter"/>
</dbReference>
<evidence type="ECO:0000256" key="1">
    <source>
        <dbReference type="SAM" id="SignalP"/>
    </source>
</evidence>
<dbReference type="GO" id="GO:0030956">
    <property type="term" value="C:glutamyl-tRNA(Gln) amidotransferase complex"/>
    <property type="evidence" value="ECO:0007669"/>
    <property type="project" value="TreeGrafter"/>
</dbReference>
<feature type="chain" id="PRO_5041738183" evidence="1">
    <location>
        <begin position="20"/>
        <end position="285"/>
    </location>
</feature>
<dbReference type="InterPro" id="IPR003837">
    <property type="entry name" value="GatC"/>
</dbReference>
<name>A0AA88XET6_PINIB</name>
<keyword evidence="1" id="KW-0732">Signal</keyword>
<dbReference type="AlphaFoldDB" id="A0AA88XET6"/>
<reference evidence="2" key="1">
    <citation type="submission" date="2019-08" db="EMBL/GenBank/DDBJ databases">
        <title>The improved chromosome-level genome for the pearl oyster Pinctada fucata martensii using PacBio sequencing and Hi-C.</title>
        <authorList>
            <person name="Zheng Z."/>
        </authorList>
    </citation>
    <scope>NUCLEOTIDE SEQUENCE</scope>
    <source>
        <strain evidence="2">ZZ-2019</strain>
        <tissue evidence="2">Adductor muscle</tissue>
    </source>
</reference>
<dbReference type="EMBL" id="VSWD01000013">
    <property type="protein sequence ID" value="KAK3083959.1"/>
    <property type="molecule type" value="Genomic_DNA"/>
</dbReference>
<accession>A0AA88XET6</accession>
<evidence type="ECO:0000313" key="2">
    <source>
        <dbReference type="EMBL" id="KAK3083959.1"/>
    </source>
</evidence>
<evidence type="ECO:0000313" key="3">
    <source>
        <dbReference type="Proteomes" id="UP001186944"/>
    </source>
</evidence>
<feature type="signal peptide" evidence="1">
    <location>
        <begin position="1"/>
        <end position="19"/>
    </location>
</feature>
<dbReference type="GO" id="GO:0032543">
    <property type="term" value="P:mitochondrial translation"/>
    <property type="evidence" value="ECO:0007669"/>
    <property type="project" value="TreeGrafter"/>
</dbReference>
<comment type="caution">
    <text evidence="2">The sequence shown here is derived from an EMBL/GenBank/DDBJ whole genome shotgun (WGS) entry which is preliminary data.</text>
</comment>
<dbReference type="SUPFAM" id="SSF141000">
    <property type="entry name" value="Glu-tRNAGln amidotransferase C subunit"/>
    <property type="match status" value="2"/>
</dbReference>